<evidence type="ECO:0000256" key="9">
    <source>
        <dbReference type="SAM" id="Phobius"/>
    </source>
</evidence>
<keyword evidence="13" id="KW-1185">Reference proteome</keyword>
<reference evidence="13" key="2">
    <citation type="submission" date="2018-04" db="EMBL/GenBank/DDBJ databases">
        <title>Complete genome sequence of Sulfodiicoccus acidiphilus strain HS-1.</title>
        <authorList>
            <person name="Sakai H.D."/>
            <person name="Kurosawa N."/>
        </authorList>
    </citation>
    <scope>NUCLEOTIDE SEQUENCE [LARGE SCALE GENOMIC DNA]</scope>
    <source>
        <strain evidence="13">HS-1</strain>
    </source>
</reference>
<name>A0A348B4B6_9CREN</name>
<evidence type="ECO:0000313" key="12">
    <source>
        <dbReference type="EMBL" id="GGU04496.1"/>
    </source>
</evidence>
<dbReference type="PANTHER" id="PTHR12726">
    <property type="entry name" value="CERAMIDE GLUCOSYLTRANSFERASE"/>
    <property type="match status" value="1"/>
</dbReference>
<dbReference type="KEGG" id="sacd:HS1genome_1407"/>
<dbReference type="Pfam" id="PF00535">
    <property type="entry name" value="Glycos_transf_2"/>
    <property type="match status" value="1"/>
</dbReference>
<feature type="transmembrane region" description="Helical" evidence="9">
    <location>
        <begin position="261"/>
        <end position="285"/>
    </location>
</feature>
<dbReference type="RefSeq" id="WP_229768281.1">
    <property type="nucleotide sequence ID" value="NZ_AP018553.1"/>
</dbReference>
<evidence type="ECO:0000256" key="2">
    <source>
        <dbReference type="ARBA" id="ARBA00004760"/>
    </source>
</evidence>
<evidence type="ECO:0000256" key="8">
    <source>
        <dbReference type="ARBA" id="ARBA00023136"/>
    </source>
</evidence>
<reference evidence="12" key="1">
    <citation type="journal article" date="2014" name="Int. J. Syst. Evol. Microbiol.">
        <title>Complete genome sequence of Corynebacterium casei LMG S-19264T (=DSM 44701T), isolated from a smear-ripened cheese.</title>
        <authorList>
            <consortium name="US DOE Joint Genome Institute (JGI-PGF)"/>
            <person name="Walter F."/>
            <person name="Albersmeier A."/>
            <person name="Kalinowski J."/>
            <person name="Ruckert C."/>
        </authorList>
    </citation>
    <scope>NUCLEOTIDE SEQUENCE</scope>
    <source>
        <strain evidence="12">JCM 31740</strain>
    </source>
</reference>
<evidence type="ECO:0000256" key="7">
    <source>
        <dbReference type="ARBA" id="ARBA00022989"/>
    </source>
</evidence>
<evidence type="ECO:0000313" key="13">
    <source>
        <dbReference type="Proteomes" id="UP000276741"/>
    </source>
</evidence>
<dbReference type="EMBL" id="AP018553">
    <property type="protein sequence ID" value="BBD73018.1"/>
    <property type="molecule type" value="Genomic_DNA"/>
</dbReference>
<sequence>MIGYIFDALGAIAAVLLLAQIWKERELFGNSGMFCCPKASVIVPVKGRDIGFRDNVRSLLSQDYPNYEVIYVTDGEDEVYQELVQLGVKSVVSSFKCDGCSGKVRAQLSGLGVAGGEVIVFADSDTFYPSNWLRTMVAPLDRYAATTTFSWPRPNKLTLRNLLRAGFWTLGFESQFVGGRFLWGGSMAFRRDFLDREAIEEMSKEWCDDCTLTRLVKERGGKIAFLGEAIPANVYDERSLLSWSTRQIVTIRKYSPRGARVFLVIGSFFSFLLIGSLLTGAWVGLIPFPLWAAKNALRARKLKSWALPGILMSVPAIFYAFALLVMKWRENKVIWRGVEYHLSIKGERP</sequence>
<protein>
    <submittedName>
        <fullName evidence="11">Glycosyl transferase family 2</fullName>
    </submittedName>
</protein>
<keyword evidence="6 9" id="KW-0812">Transmembrane</keyword>
<comment type="pathway">
    <text evidence="3">Sphingolipid metabolism.</text>
</comment>
<dbReference type="Gene3D" id="3.90.550.10">
    <property type="entry name" value="Spore Coat Polysaccharide Biosynthesis Protein SpsA, Chain A"/>
    <property type="match status" value="1"/>
</dbReference>
<evidence type="ECO:0000313" key="11">
    <source>
        <dbReference type="EMBL" id="BBD73018.1"/>
    </source>
</evidence>
<dbReference type="GO" id="GO:0016020">
    <property type="term" value="C:membrane"/>
    <property type="evidence" value="ECO:0007669"/>
    <property type="project" value="UniProtKB-SubCell"/>
</dbReference>
<dbReference type="Proteomes" id="UP000616143">
    <property type="component" value="Unassembled WGS sequence"/>
</dbReference>
<organism evidence="11 13">
    <name type="scientific">Sulfodiicoccus acidiphilus</name>
    <dbReference type="NCBI Taxonomy" id="1670455"/>
    <lineage>
        <taxon>Archaea</taxon>
        <taxon>Thermoproteota</taxon>
        <taxon>Thermoprotei</taxon>
        <taxon>Sulfolobales</taxon>
        <taxon>Sulfolobaceae</taxon>
        <taxon>Sulfodiicoccus</taxon>
    </lineage>
</organism>
<dbReference type="GeneID" id="38666921"/>
<evidence type="ECO:0000256" key="4">
    <source>
        <dbReference type="ARBA" id="ARBA00022676"/>
    </source>
</evidence>
<comment type="pathway">
    <text evidence="2">Lipid metabolism; sphingolipid metabolism.</text>
</comment>
<evidence type="ECO:0000256" key="6">
    <source>
        <dbReference type="ARBA" id="ARBA00022692"/>
    </source>
</evidence>
<evidence type="ECO:0000256" key="1">
    <source>
        <dbReference type="ARBA" id="ARBA00004141"/>
    </source>
</evidence>
<feature type="domain" description="Glycosyltransferase 2-like" evidence="10">
    <location>
        <begin position="40"/>
        <end position="195"/>
    </location>
</feature>
<dbReference type="PANTHER" id="PTHR12726:SF0">
    <property type="entry name" value="CERAMIDE GLUCOSYLTRANSFERASE"/>
    <property type="match status" value="1"/>
</dbReference>
<dbReference type="EMBL" id="BMQS01000029">
    <property type="protein sequence ID" value="GGU04496.1"/>
    <property type="molecule type" value="Genomic_DNA"/>
</dbReference>
<dbReference type="InterPro" id="IPR029044">
    <property type="entry name" value="Nucleotide-diphossugar_trans"/>
</dbReference>
<keyword evidence="5 11" id="KW-0808">Transferase</keyword>
<gene>
    <name evidence="12" type="ORF">GCM10007116_21360</name>
    <name evidence="11" type="ORF">HS1genome_1407</name>
</gene>
<dbReference type="GO" id="GO:0008120">
    <property type="term" value="F:ceramide glucosyltransferase activity"/>
    <property type="evidence" value="ECO:0007669"/>
    <property type="project" value="TreeGrafter"/>
</dbReference>
<proteinExistence type="predicted"/>
<feature type="transmembrane region" description="Helical" evidence="9">
    <location>
        <begin position="6"/>
        <end position="22"/>
    </location>
</feature>
<keyword evidence="4" id="KW-0328">Glycosyltransferase</keyword>
<keyword evidence="8 9" id="KW-0472">Membrane</keyword>
<reference evidence="12" key="4">
    <citation type="submission" date="2020-09" db="EMBL/GenBank/DDBJ databases">
        <authorList>
            <person name="Sun Q."/>
            <person name="Ohkuma M."/>
        </authorList>
    </citation>
    <scope>NUCLEOTIDE SEQUENCE</scope>
    <source>
        <strain evidence="12">JCM 31740</strain>
    </source>
</reference>
<reference evidence="11" key="3">
    <citation type="journal article" date="2019" name="BMC Res. Notes">
        <title>Complete genome sequence of the Sulfodiicoccus acidiphilus strain HS-1T, the first crenarchaeon that lacks polB3, isolated from an acidic hot spring in Ohwaku-dani, Hakone, Japan.</title>
        <authorList>
            <person name="Sakai H.D."/>
            <person name="Kurosawa N."/>
        </authorList>
    </citation>
    <scope>NUCLEOTIDE SEQUENCE</scope>
    <source>
        <strain evidence="11">HS-1</strain>
    </source>
</reference>
<evidence type="ECO:0000256" key="5">
    <source>
        <dbReference type="ARBA" id="ARBA00022679"/>
    </source>
</evidence>
<accession>A0A348B4B6</accession>
<evidence type="ECO:0000256" key="3">
    <source>
        <dbReference type="ARBA" id="ARBA00004991"/>
    </source>
</evidence>
<dbReference type="InterPro" id="IPR001173">
    <property type="entry name" value="Glyco_trans_2-like"/>
</dbReference>
<dbReference type="AlphaFoldDB" id="A0A348B4B6"/>
<dbReference type="SUPFAM" id="SSF53448">
    <property type="entry name" value="Nucleotide-diphospho-sugar transferases"/>
    <property type="match status" value="1"/>
</dbReference>
<dbReference type="InterPro" id="IPR025993">
    <property type="entry name" value="Ceramide_glucosylTrfase"/>
</dbReference>
<evidence type="ECO:0000259" key="10">
    <source>
        <dbReference type="Pfam" id="PF00535"/>
    </source>
</evidence>
<comment type="subcellular location">
    <subcellularLocation>
        <location evidence="1">Membrane</location>
        <topology evidence="1">Multi-pass membrane protein</topology>
    </subcellularLocation>
</comment>
<keyword evidence="7 9" id="KW-1133">Transmembrane helix</keyword>
<dbReference type="Proteomes" id="UP000276741">
    <property type="component" value="Chromosome"/>
</dbReference>
<dbReference type="GO" id="GO:0006679">
    <property type="term" value="P:glucosylceramide biosynthetic process"/>
    <property type="evidence" value="ECO:0007669"/>
    <property type="project" value="TreeGrafter"/>
</dbReference>
<feature type="transmembrane region" description="Helical" evidence="9">
    <location>
        <begin position="305"/>
        <end position="326"/>
    </location>
</feature>